<reference evidence="6 7" key="1">
    <citation type="submission" date="2016-06" db="EMBL/GenBank/DDBJ databases">
        <title>Gene turnover analysis identifies the evolutionary adaptation of the extremophile Acidithiobacillus caldus.</title>
        <authorList>
            <person name="Zhang X."/>
        </authorList>
    </citation>
    <scope>NUCLEOTIDE SEQUENCE [LARGE SCALE GENOMIC DNA]</scope>
    <source>
        <strain evidence="6 7">S1</strain>
    </source>
</reference>
<evidence type="ECO:0000256" key="3">
    <source>
        <dbReference type="ARBA" id="ARBA00022777"/>
    </source>
</evidence>
<keyword evidence="3 6" id="KW-0418">Kinase</keyword>
<evidence type="ECO:0000256" key="2">
    <source>
        <dbReference type="ARBA" id="ARBA00022679"/>
    </source>
</evidence>
<evidence type="ECO:0000313" key="7">
    <source>
        <dbReference type="Proteomes" id="UP000175707"/>
    </source>
</evidence>
<name>A0A1E7Z1L7_9PROT</name>
<dbReference type="GO" id="GO:0004674">
    <property type="term" value="F:protein serine/threonine kinase activity"/>
    <property type="evidence" value="ECO:0007669"/>
    <property type="project" value="TreeGrafter"/>
</dbReference>
<protein>
    <submittedName>
        <fullName evidence="6">Phosphatidylinositol kinase</fullName>
    </submittedName>
</protein>
<gene>
    <name evidence="6" type="ORF">BAE30_01640</name>
</gene>
<sequence length="425" mass="47382">MTSEAGAAECFVYIVLPGTSTFVTAGRFVLEPNRAGVPVGRFVYGKRYLDNPDAVPIDPVELKLSSGTYRTAALKGVFGALRDAGPDYWGRRVIEKQTGLPALGEIDYLLYSADDRAGALGFGLGPNPPAPRRSFNQTLDLHRLIEIADRLIAGEAEANTPEVNQIQDLMLIGTSMGGARPKAVVEDADGLWIAKFNRPDDRWNSARVEHAMLVLARACGLTVSHSRVQTVGDREVLLVKRFDRERTDAGYLRARMVSGLTLLRTEDTSQHRDRWSYVLLAEELRRISGQPKADAIELFRRMVFNALISNTDDHPRNHAAIARDRDWRLSPAYDLTPSTPVSLERRDLAMTCGDYGRYANAANLLSQCARFHLKHEEAKAIIDTMEAQVKATWYETARREGVSERDCEAIRTAFAYPGFRLLSDR</sequence>
<dbReference type="RefSeq" id="WP_014002469.1">
    <property type="nucleotide sequence ID" value="NZ_JAAOMM010000158.1"/>
</dbReference>
<dbReference type="InterPro" id="IPR052028">
    <property type="entry name" value="HipA_Ser/Thr_kinase"/>
</dbReference>
<evidence type="ECO:0000259" key="5">
    <source>
        <dbReference type="Pfam" id="PF13657"/>
    </source>
</evidence>
<feature type="domain" description="HipA-like C-terminal" evidence="4">
    <location>
        <begin position="174"/>
        <end position="393"/>
    </location>
</feature>
<evidence type="ECO:0000313" key="6">
    <source>
        <dbReference type="EMBL" id="OFC62631.1"/>
    </source>
</evidence>
<proteinExistence type="inferred from homology"/>
<dbReference type="Pfam" id="PF13657">
    <property type="entry name" value="Couple_hipA"/>
    <property type="match status" value="1"/>
</dbReference>
<keyword evidence="2" id="KW-0808">Transferase</keyword>
<dbReference type="EMBL" id="LZYH01000205">
    <property type="protein sequence ID" value="OFC62631.1"/>
    <property type="molecule type" value="Genomic_DNA"/>
</dbReference>
<dbReference type="Pfam" id="PF07804">
    <property type="entry name" value="HipA_C"/>
    <property type="match status" value="1"/>
</dbReference>
<evidence type="ECO:0000256" key="1">
    <source>
        <dbReference type="ARBA" id="ARBA00010164"/>
    </source>
</evidence>
<dbReference type="AlphaFoldDB" id="A0A1E7Z1L7"/>
<organism evidence="6 7">
    <name type="scientific">Acidithiobacillus caldus</name>
    <dbReference type="NCBI Taxonomy" id="33059"/>
    <lineage>
        <taxon>Bacteria</taxon>
        <taxon>Pseudomonadati</taxon>
        <taxon>Pseudomonadota</taxon>
        <taxon>Acidithiobacillia</taxon>
        <taxon>Acidithiobacillales</taxon>
        <taxon>Acidithiobacillaceae</taxon>
        <taxon>Acidithiobacillus</taxon>
    </lineage>
</organism>
<dbReference type="PANTHER" id="PTHR37419:SF8">
    <property type="entry name" value="TOXIN YJJJ"/>
    <property type="match status" value="1"/>
</dbReference>
<dbReference type="GO" id="GO:0005829">
    <property type="term" value="C:cytosol"/>
    <property type="evidence" value="ECO:0007669"/>
    <property type="project" value="TreeGrafter"/>
</dbReference>
<dbReference type="InterPro" id="IPR017508">
    <property type="entry name" value="HipA_N1"/>
</dbReference>
<dbReference type="GeneID" id="92930786"/>
<dbReference type="OMA" id="AHFMTKR"/>
<evidence type="ECO:0000259" key="4">
    <source>
        <dbReference type="Pfam" id="PF07804"/>
    </source>
</evidence>
<feature type="domain" description="HipA N-terminal subdomain 1" evidence="5">
    <location>
        <begin position="39"/>
        <end position="121"/>
    </location>
</feature>
<comment type="caution">
    <text evidence="6">The sequence shown here is derived from an EMBL/GenBank/DDBJ whole genome shotgun (WGS) entry which is preliminary data.</text>
</comment>
<dbReference type="Proteomes" id="UP000175707">
    <property type="component" value="Unassembled WGS sequence"/>
</dbReference>
<dbReference type="InterPro" id="IPR012893">
    <property type="entry name" value="HipA-like_C"/>
</dbReference>
<dbReference type="Gene3D" id="1.10.1070.20">
    <property type="match status" value="1"/>
</dbReference>
<comment type="similarity">
    <text evidence="1">Belongs to the HipA Ser/Thr kinase family.</text>
</comment>
<accession>A0A1E7Z1L7</accession>
<dbReference type="PANTHER" id="PTHR37419">
    <property type="entry name" value="SERINE/THREONINE-PROTEIN KINASE TOXIN HIPA"/>
    <property type="match status" value="1"/>
</dbReference>